<accession>A0AB34IYD8</accession>
<reference evidence="2 3" key="1">
    <citation type="journal article" date="2024" name="Science">
        <title>Giant polyketide synthase enzymes in the biosynthesis of giant marine polyether toxins.</title>
        <authorList>
            <person name="Fallon T.R."/>
            <person name="Shende V.V."/>
            <person name="Wierzbicki I.H."/>
            <person name="Pendleton A.L."/>
            <person name="Watervoot N.F."/>
            <person name="Auber R.P."/>
            <person name="Gonzalez D.J."/>
            <person name="Wisecaver J.H."/>
            <person name="Moore B.S."/>
        </authorList>
    </citation>
    <scope>NUCLEOTIDE SEQUENCE [LARGE SCALE GENOMIC DNA]</scope>
    <source>
        <strain evidence="2 3">12B1</strain>
    </source>
</reference>
<dbReference type="SMART" id="SM00271">
    <property type="entry name" value="DnaJ"/>
    <property type="match status" value="1"/>
</dbReference>
<dbReference type="PANTHER" id="PTHR45168:SF3">
    <property type="entry name" value="DNAJ HEAT SHOCK PROTEIN FAMILY (HSP40) MEMBER B2"/>
    <property type="match status" value="1"/>
</dbReference>
<sequence>MPMEKLDESDYYKLLGVPRGATEQEISKAYKKLAIKFHPDKNPDNKEQAEENFKKVCEAYEVLSNKEKRQTYDQFGKSGLNSSGMSGGVSSEQAEAIFSQFFGGKDPFSVLFGKDGVHGMGGGIGGMPGGVSFQFQSGGPGMGQMPGGIFHEFSGGMHGLPPEMAAMFSGMDGIGGGRRGKRTRRERPDLLPIGTRVRVRGLQGAKHHNGKPGNVKAYDETSQRYSVQLDDGEVLKIKMNNLLQILQAKVVNMTRAELNGMDGVIEAFDEEKQRYHVSLNGTDKVALSPSNVVLPKGARAQIVNLTKGTQWNHKVGQVIDYDNEGGRYLVQMSEEQQLRVKLENLLL</sequence>
<dbReference type="GO" id="GO:0051082">
    <property type="term" value="F:unfolded protein binding"/>
    <property type="evidence" value="ECO:0007669"/>
    <property type="project" value="InterPro"/>
</dbReference>
<feature type="domain" description="J" evidence="1">
    <location>
        <begin position="10"/>
        <end position="76"/>
    </location>
</feature>
<dbReference type="Gene3D" id="1.10.287.110">
    <property type="entry name" value="DnaJ domain"/>
    <property type="match status" value="1"/>
</dbReference>
<dbReference type="PROSITE" id="PS00636">
    <property type="entry name" value="DNAJ_1"/>
    <property type="match status" value="1"/>
</dbReference>
<dbReference type="PANTHER" id="PTHR45168">
    <property type="entry name" value="DNAJ HOMOLOG SUBFAMILY B MEMBER 2"/>
    <property type="match status" value="1"/>
</dbReference>
<dbReference type="CDD" id="cd06257">
    <property type="entry name" value="DnaJ"/>
    <property type="match status" value="1"/>
</dbReference>
<dbReference type="InterPro" id="IPR001623">
    <property type="entry name" value="DnaJ_domain"/>
</dbReference>
<protein>
    <recommendedName>
        <fullName evidence="1">J domain-containing protein</fullName>
    </recommendedName>
</protein>
<name>A0AB34IYD8_PRYPA</name>
<dbReference type="GO" id="GO:0030544">
    <property type="term" value="F:Hsp70 protein binding"/>
    <property type="evidence" value="ECO:0007669"/>
    <property type="project" value="InterPro"/>
</dbReference>
<gene>
    <name evidence="2" type="ORF">AB1Y20_006541</name>
</gene>
<dbReference type="PRINTS" id="PR00625">
    <property type="entry name" value="JDOMAIN"/>
</dbReference>
<proteinExistence type="predicted"/>
<dbReference type="InterPro" id="IPR018253">
    <property type="entry name" value="DnaJ_domain_CS"/>
</dbReference>
<dbReference type="InterPro" id="IPR036869">
    <property type="entry name" value="J_dom_sf"/>
</dbReference>
<dbReference type="PROSITE" id="PS50076">
    <property type="entry name" value="DNAJ_2"/>
    <property type="match status" value="1"/>
</dbReference>
<evidence type="ECO:0000313" key="2">
    <source>
        <dbReference type="EMBL" id="KAL1510212.1"/>
    </source>
</evidence>
<evidence type="ECO:0000259" key="1">
    <source>
        <dbReference type="PROSITE" id="PS50076"/>
    </source>
</evidence>
<dbReference type="SUPFAM" id="SSF46565">
    <property type="entry name" value="Chaperone J-domain"/>
    <property type="match status" value="1"/>
</dbReference>
<evidence type="ECO:0000313" key="3">
    <source>
        <dbReference type="Proteomes" id="UP001515480"/>
    </source>
</evidence>
<comment type="caution">
    <text evidence="2">The sequence shown here is derived from an EMBL/GenBank/DDBJ whole genome shotgun (WGS) entry which is preliminary data.</text>
</comment>
<dbReference type="Proteomes" id="UP001515480">
    <property type="component" value="Unassembled WGS sequence"/>
</dbReference>
<keyword evidence="3" id="KW-1185">Reference proteome</keyword>
<dbReference type="Pfam" id="PF00226">
    <property type="entry name" value="DnaJ"/>
    <property type="match status" value="1"/>
</dbReference>
<dbReference type="InterPro" id="IPR043183">
    <property type="entry name" value="DNJB2/6-like"/>
</dbReference>
<dbReference type="AlphaFoldDB" id="A0AB34IYD8"/>
<organism evidence="2 3">
    <name type="scientific">Prymnesium parvum</name>
    <name type="common">Toxic golden alga</name>
    <dbReference type="NCBI Taxonomy" id="97485"/>
    <lineage>
        <taxon>Eukaryota</taxon>
        <taxon>Haptista</taxon>
        <taxon>Haptophyta</taxon>
        <taxon>Prymnesiophyceae</taxon>
        <taxon>Prymnesiales</taxon>
        <taxon>Prymnesiaceae</taxon>
        <taxon>Prymnesium</taxon>
    </lineage>
</organism>
<dbReference type="EMBL" id="JBGBPQ010000015">
    <property type="protein sequence ID" value="KAL1510212.1"/>
    <property type="molecule type" value="Genomic_DNA"/>
</dbReference>